<name>A0A0G1PL93_9BACT</name>
<dbReference type="GO" id="GO:0044183">
    <property type="term" value="F:protein folding chaperone"/>
    <property type="evidence" value="ECO:0007669"/>
    <property type="project" value="TreeGrafter"/>
</dbReference>
<proteinExistence type="predicted"/>
<dbReference type="PATRIC" id="fig|1619001.3.peg.469"/>
<dbReference type="Gene3D" id="1.10.287.110">
    <property type="entry name" value="DnaJ domain"/>
    <property type="match status" value="1"/>
</dbReference>
<organism evidence="2 3">
    <name type="scientific">Candidatus Uhrbacteria bacterium GW2011_GWF2_46_218</name>
    <dbReference type="NCBI Taxonomy" id="1619001"/>
    <lineage>
        <taxon>Bacteria</taxon>
        <taxon>Candidatus Uhriibacteriota</taxon>
    </lineage>
</organism>
<evidence type="ECO:0000313" key="3">
    <source>
        <dbReference type="Proteomes" id="UP000034705"/>
    </source>
</evidence>
<dbReference type="AlphaFoldDB" id="A0A0G1PL93"/>
<dbReference type="GO" id="GO:0051082">
    <property type="term" value="F:unfolded protein binding"/>
    <property type="evidence" value="ECO:0007669"/>
    <property type="project" value="TreeGrafter"/>
</dbReference>
<dbReference type="PROSITE" id="PS50076">
    <property type="entry name" value="DNAJ_2"/>
    <property type="match status" value="1"/>
</dbReference>
<dbReference type="GO" id="GO:0051087">
    <property type="term" value="F:protein-folding chaperone binding"/>
    <property type="evidence" value="ECO:0007669"/>
    <property type="project" value="TreeGrafter"/>
</dbReference>
<evidence type="ECO:0000259" key="1">
    <source>
        <dbReference type="PROSITE" id="PS50076"/>
    </source>
</evidence>
<dbReference type="PANTHER" id="PTHR43948:SF10">
    <property type="entry name" value="MRJ, ISOFORM E"/>
    <property type="match status" value="1"/>
</dbReference>
<dbReference type="EMBL" id="LCMG01000008">
    <property type="protein sequence ID" value="KKU33579.1"/>
    <property type="molecule type" value="Genomic_DNA"/>
</dbReference>
<dbReference type="InterPro" id="IPR018253">
    <property type="entry name" value="DnaJ_domain_CS"/>
</dbReference>
<dbReference type="Proteomes" id="UP000034705">
    <property type="component" value="Unassembled WGS sequence"/>
</dbReference>
<gene>
    <name evidence="2" type="ORF">UX45_C0008G0028</name>
</gene>
<reference evidence="2 3" key="1">
    <citation type="journal article" date="2015" name="Nature">
        <title>rRNA introns, odd ribosomes, and small enigmatic genomes across a large radiation of phyla.</title>
        <authorList>
            <person name="Brown C.T."/>
            <person name="Hug L.A."/>
            <person name="Thomas B.C."/>
            <person name="Sharon I."/>
            <person name="Castelle C.J."/>
            <person name="Singh A."/>
            <person name="Wilkins M.J."/>
            <person name="Williams K.H."/>
            <person name="Banfield J.F."/>
        </authorList>
    </citation>
    <scope>NUCLEOTIDE SEQUENCE [LARGE SCALE GENOMIC DNA]</scope>
</reference>
<dbReference type="Pfam" id="PF00226">
    <property type="entry name" value="DnaJ"/>
    <property type="match status" value="1"/>
</dbReference>
<dbReference type="PROSITE" id="PS00636">
    <property type="entry name" value="DNAJ_1"/>
    <property type="match status" value="1"/>
</dbReference>
<dbReference type="SMART" id="SM00271">
    <property type="entry name" value="DnaJ"/>
    <property type="match status" value="1"/>
</dbReference>
<dbReference type="GO" id="GO:0005737">
    <property type="term" value="C:cytoplasm"/>
    <property type="evidence" value="ECO:0007669"/>
    <property type="project" value="TreeGrafter"/>
</dbReference>
<dbReference type="InterPro" id="IPR001623">
    <property type="entry name" value="DnaJ_domain"/>
</dbReference>
<dbReference type="SUPFAM" id="SSF46565">
    <property type="entry name" value="Chaperone J-domain"/>
    <property type="match status" value="1"/>
</dbReference>
<comment type="caution">
    <text evidence="2">The sequence shown here is derived from an EMBL/GenBank/DDBJ whole genome shotgun (WGS) entry which is preliminary data.</text>
</comment>
<feature type="domain" description="J" evidence="1">
    <location>
        <begin position="7"/>
        <end position="72"/>
    </location>
</feature>
<accession>A0A0G1PL93</accession>
<dbReference type="CDD" id="cd06257">
    <property type="entry name" value="DnaJ"/>
    <property type="match status" value="1"/>
</dbReference>
<sequence>MPTTPKTYYNVLGVAHNATPQDIKKAYRRLAAEFHPDRHPDDPGFEARFREVGEAYEVLRDVRKRRRYDRQFEPIESVLGFFQLNTEAQSVLDLLREHAPVESQRGADVLMVVEVSSSILERGGMVSLTIPGKKESFLLRVPPGEILARLPHLGANGAKGGESGDLWIKLVQK</sequence>
<dbReference type="InterPro" id="IPR036869">
    <property type="entry name" value="J_dom_sf"/>
</dbReference>
<dbReference type="PRINTS" id="PR00625">
    <property type="entry name" value="JDOMAIN"/>
</dbReference>
<dbReference type="PANTHER" id="PTHR43948">
    <property type="entry name" value="DNAJ HOMOLOG SUBFAMILY B"/>
    <property type="match status" value="1"/>
</dbReference>
<protein>
    <submittedName>
        <fullName evidence="2">Chaperone DnaJ domain protein</fullName>
    </submittedName>
</protein>
<evidence type="ECO:0000313" key="2">
    <source>
        <dbReference type="EMBL" id="KKU33579.1"/>
    </source>
</evidence>